<dbReference type="Proteomes" id="UP000593601">
    <property type="component" value="Chromosome"/>
</dbReference>
<feature type="domain" description="HTH merR-type" evidence="6">
    <location>
        <begin position="22"/>
        <end position="73"/>
    </location>
</feature>
<dbReference type="PANTHER" id="PTHR30204:SF69">
    <property type="entry name" value="MERR-FAMILY TRANSCRIPTIONAL REGULATOR"/>
    <property type="match status" value="1"/>
</dbReference>
<reference evidence="7 8" key="1">
    <citation type="submission" date="2020-10" db="EMBL/GenBank/DDBJ databases">
        <title>Blautia liquoris sp.nov., isolated from the mud in a fermentation cellar used for the production of Chinese strong-flavoured liquor.</title>
        <authorList>
            <person name="Lu L."/>
        </authorList>
    </citation>
    <scope>NUCLEOTIDE SEQUENCE [LARGE SCALE GENOMIC DNA]</scope>
    <source>
        <strain evidence="7 8">LZLJ-3</strain>
    </source>
</reference>
<dbReference type="RefSeq" id="WP_193736478.1">
    <property type="nucleotide sequence ID" value="NZ_CP063304.1"/>
</dbReference>
<dbReference type="Gene3D" id="1.10.1660.10">
    <property type="match status" value="1"/>
</dbReference>
<dbReference type="SMART" id="SM00422">
    <property type="entry name" value="HTH_MERR"/>
    <property type="match status" value="1"/>
</dbReference>
<dbReference type="SUPFAM" id="SSF46955">
    <property type="entry name" value="Putative DNA-binding domain"/>
    <property type="match status" value="1"/>
</dbReference>
<sequence>MSRDIYTMTETSNLVEERASVLRYWEDELCLHIARNERGHRLFTSKDIRILFGIKELKKKGLQLKEIKEVVPMMYGDVFSEEDEERKTEFYRILEKLMREIKKTKRQEERYKRVDEAIRQHQIARRQVAATQENEKNEKTNRLGRLKSTKAKAVHKKEKKEQ</sequence>
<evidence type="ECO:0000256" key="5">
    <source>
        <dbReference type="SAM" id="MobiDB-lite"/>
    </source>
</evidence>
<accession>A0A7M2RJ47</accession>
<feature type="region of interest" description="Disordered" evidence="5">
    <location>
        <begin position="125"/>
        <end position="162"/>
    </location>
</feature>
<organism evidence="7 8">
    <name type="scientific">Blautia liquoris</name>
    <dbReference type="NCBI Taxonomy" id="2779518"/>
    <lineage>
        <taxon>Bacteria</taxon>
        <taxon>Bacillati</taxon>
        <taxon>Bacillota</taxon>
        <taxon>Clostridia</taxon>
        <taxon>Lachnospirales</taxon>
        <taxon>Lachnospiraceae</taxon>
        <taxon>Blautia</taxon>
    </lineage>
</organism>
<keyword evidence="8" id="KW-1185">Reference proteome</keyword>
<dbReference type="GO" id="GO:0003700">
    <property type="term" value="F:DNA-binding transcription factor activity"/>
    <property type="evidence" value="ECO:0007669"/>
    <property type="project" value="InterPro"/>
</dbReference>
<evidence type="ECO:0000256" key="3">
    <source>
        <dbReference type="ARBA" id="ARBA00023125"/>
    </source>
</evidence>
<evidence type="ECO:0000256" key="4">
    <source>
        <dbReference type="ARBA" id="ARBA00023163"/>
    </source>
</evidence>
<dbReference type="Pfam" id="PF13411">
    <property type="entry name" value="MerR_1"/>
    <property type="match status" value="1"/>
</dbReference>
<dbReference type="InterPro" id="IPR009061">
    <property type="entry name" value="DNA-bd_dom_put_sf"/>
</dbReference>
<feature type="compositionally biased region" description="Basic residues" evidence="5">
    <location>
        <begin position="142"/>
        <end position="162"/>
    </location>
</feature>
<dbReference type="InterPro" id="IPR000551">
    <property type="entry name" value="MerR-type_HTH_dom"/>
</dbReference>
<dbReference type="KEGG" id="bliq:INP51_04200"/>
<evidence type="ECO:0000313" key="8">
    <source>
        <dbReference type="Proteomes" id="UP000593601"/>
    </source>
</evidence>
<keyword evidence="1" id="KW-0678">Repressor</keyword>
<dbReference type="PANTHER" id="PTHR30204">
    <property type="entry name" value="REDOX-CYCLING DRUG-SENSING TRANSCRIPTIONAL ACTIVATOR SOXR"/>
    <property type="match status" value="1"/>
</dbReference>
<evidence type="ECO:0000256" key="1">
    <source>
        <dbReference type="ARBA" id="ARBA00022491"/>
    </source>
</evidence>
<gene>
    <name evidence="7" type="ORF">INP51_04200</name>
</gene>
<keyword evidence="2" id="KW-0805">Transcription regulation</keyword>
<evidence type="ECO:0000256" key="2">
    <source>
        <dbReference type="ARBA" id="ARBA00023015"/>
    </source>
</evidence>
<dbReference type="InterPro" id="IPR047057">
    <property type="entry name" value="MerR_fam"/>
</dbReference>
<dbReference type="GO" id="GO:0003677">
    <property type="term" value="F:DNA binding"/>
    <property type="evidence" value="ECO:0007669"/>
    <property type="project" value="UniProtKB-KW"/>
</dbReference>
<dbReference type="AlphaFoldDB" id="A0A7M2RJ47"/>
<evidence type="ECO:0000313" key="7">
    <source>
        <dbReference type="EMBL" id="QOV20158.1"/>
    </source>
</evidence>
<keyword evidence="3" id="KW-0238">DNA-binding</keyword>
<keyword evidence="4" id="KW-0804">Transcription</keyword>
<name>A0A7M2RJ47_9FIRM</name>
<protein>
    <submittedName>
        <fullName evidence="7">MerR family transcriptional regulator</fullName>
    </submittedName>
</protein>
<dbReference type="PROSITE" id="PS50937">
    <property type="entry name" value="HTH_MERR_2"/>
    <property type="match status" value="1"/>
</dbReference>
<proteinExistence type="predicted"/>
<dbReference type="EMBL" id="CP063304">
    <property type="protein sequence ID" value="QOV20158.1"/>
    <property type="molecule type" value="Genomic_DNA"/>
</dbReference>
<evidence type="ECO:0000259" key="6">
    <source>
        <dbReference type="PROSITE" id="PS50937"/>
    </source>
</evidence>